<accession>A0ACC2PDL5</accession>
<name>A0ACC2PDL5_9HYME</name>
<protein>
    <submittedName>
        <fullName evidence="1">Uncharacterized protein</fullName>
    </submittedName>
</protein>
<evidence type="ECO:0000313" key="1">
    <source>
        <dbReference type="EMBL" id="KAJ8679845.1"/>
    </source>
</evidence>
<comment type="caution">
    <text evidence="1">The sequence shown here is derived from an EMBL/GenBank/DDBJ whole genome shotgun (WGS) entry which is preliminary data.</text>
</comment>
<reference evidence="1" key="1">
    <citation type="submission" date="2023-04" db="EMBL/GenBank/DDBJ databases">
        <title>A chromosome-level genome assembly of the parasitoid wasp Eretmocerus hayati.</title>
        <authorList>
            <person name="Zhong Y."/>
            <person name="Liu S."/>
            <person name="Liu Y."/>
        </authorList>
    </citation>
    <scope>NUCLEOTIDE SEQUENCE</scope>
    <source>
        <strain evidence="1">ZJU_SS_LIU_2023</strain>
    </source>
</reference>
<evidence type="ECO:0000313" key="2">
    <source>
        <dbReference type="Proteomes" id="UP001239111"/>
    </source>
</evidence>
<gene>
    <name evidence="1" type="ORF">QAD02_015632</name>
</gene>
<dbReference type="Proteomes" id="UP001239111">
    <property type="component" value="Chromosome 2"/>
</dbReference>
<keyword evidence="2" id="KW-1185">Reference proteome</keyword>
<dbReference type="EMBL" id="CM056742">
    <property type="protein sequence ID" value="KAJ8679845.1"/>
    <property type="molecule type" value="Genomic_DNA"/>
</dbReference>
<sequence>MELVLSPGSESGPDGPGSGPFRNEDVREWSRLDGVTGMLERARVETDRWRADTQDARHSYGKMVDSRERNSADGSLVQKARRQVEIFQSQGNSGRAFEVIRASQWSSSRATDCTTFNIPITKSDENGCIDAVKSITNGITNGSSNGNGILNGSLSNSGSGSNSSAEASPRLGNGSSWRNQNRLIMHHQDRGTAGHDLEQLSQICRRLHDEAISQHNRLWHLSGGTSATNPLSLSEQLSALQNDDYKCNGSVQESQNSYTNRNSMSTLIPRSSSNEDLSHRSNSGTNLKDTNEGISRFARDSKSRRSLRAPSLSSSSSNSDHQPQKPIVRPIAVIRSELVAERAKRFEPESNGNSKVQDCVSSSNQNGSSPSPSRSRVNGFVGSFTPIANNDFVKNDPKHPSKMALMQQQQANPTTAKIANTKQPPDSNGTSAAIALSNGSPISSKKIGEPHRTVVHLRITPSPSAENGCSVVGPAKTNGEVERGTVTTDSSKVQNNKDEAQTQQQQQVANNKPVKRVEFCKTEIHFAPDSGKVNIVETDEKPPPTNKFRRRKRNANNHQAKHAAGSNLSANPHKANMPLVHFGDTSFEKYFFGGQGKTASHHDQTSSNSVNTGKKHNSDDGDLNFVIRPKMENGLHKSGEIDRWPNPLDNRLFRPSHNGIAIETNGNGIKDDVSSTEIRPDHNKSRGAHTTTVKILNDQNNALHKLAQDKPLNEDIKHASPKPMPRTLKKQQDSLEKEAINNKPATKFIEHTSNKPDSQASTTSTKLETAPNTKRNDLSDVTDQAKISKSETVTSKKTNAISNHDDEGEEGIPTYENIFDSVGVYENCNLAKSRRSNEAQNHRNNIPTPAQRRRLPSASKQIQQQQQQQQVANVNGGSVDESKRSVSRSSGGSRDSSIGKTRPTAANRHQQPTAASRRKVVLVKTNGSESNCQRTGTPSSEKNRATEVTRTKKKPVEVVYQTAVYNMKNEKLSKPSRGKETKGPRLINEFICGSKVKRPSDKKTVKTATATQNTGKRKEVPVAVSRLFHRVGSNWPLMREVRASCKDASSIDCVDCHFWSEHKNLYLKKIGIAPIDINKTDKPFRSCST</sequence>
<organism evidence="1 2">
    <name type="scientific">Eretmocerus hayati</name>
    <dbReference type="NCBI Taxonomy" id="131215"/>
    <lineage>
        <taxon>Eukaryota</taxon>
        <taxon>Metazoa</taxon>
        <taxon>Ecdysozoa</taxon>
        <taxon>Arthropoda</taxon>
        <taxon>Hexapoda</taxon>
        <taxon>Insecta</taxon>
        <taxon>Pterygota</taxon>
        <taxon>Neoptera</taxon>
        <taxon>Endopterygota</taxon>
        <taxon>Hymenoptera</taxon>
        <taxon>Apocrita</taxon>
        <taxon>Proctotrupomorpha</taxon>
        <taxon>Chalcidoidea</taxon>
        <taxon>Aphelinidae</taxon>
        <taxon>Aphelininae</taxon>
        <taxon>Eretmocerus</taxon>
    </lineage>
</organism>
<proteinExistence type="predicted"/>